<name>A0A0T6AYL5_9SCAR</name>
<sequence>MHPRNIYNKRLDFKALADEFPEFRKHTVLDIKGRIAFDFKDLEALRTLSKTLLKKDFNLDLHFPQNGLIPTIPLRLNYILFIEDLLKSINRIEAIKGLDIGTGASCIYPLISARKNKWYMIGTDINYNAIEYAQRNVAKNALSHLIEVVLVKEETVLEEILRRDDARYDFCMCNPPFFGNPNELCSQLKRKLNRPLPKNAFVAEMHEVLTEGGEFAFVSKMIDESNKFHDRIRLYTSMIGIKRNIKPLLEKLQKMPCIKST</sequence>
<feature type="binding site" evidence="6">
    <location>
        <position position="101"/>
    </location>
    <ligand>
        <name>S-adenosyl-L-methionine</name>
        <dbReference type="ChEBI" id="CHEBI:59789"/>
    </ligand>
</feature>
<feature type="binding site" evidence="6">
    <location>
        <position position="124"/>
    </location>
    <ligand>
        <name>S-adenosyl-L-methionine</name>
        <dbReference type="ChEBI" id="CHEBI:59789"/>
    </ligand>
</feature>
<evidence type="ECO:0000256" key="4">
    <source>
        <dbReference type="ARBA" id="ARBA00022679"/>
    </source>
</evidence>
<evidence type="ECO:0000256" key="1">
    <source>
        <dbReference type="ARBA" id="ARBA00005878"/>
    </source>
</evidence>
<dbReference type="AlphaFoldDB" id="A0A0T6AYL5"/>
<dbReference type="GO" id="GO:0005634">
    <property type="term" value="C:nucleus"/>
    <property type="evidence" value="ECO:0007669"/>
    <property type="project" value="TreeGrafter"/>
</dbReference>
<dbReference type="OrthoDB" id="514248at2759"/>
<dbReference type="Proteomes" id="UP000051574">
    <property type="component" value="Unassembled WGS sequence"/>
</dbReference>
<dbReference type="CDD" id="cd02440">
    <property type="entry name" value="AdoMet_MTases"/>
    <property type="match status" value="1"/>
</dbReference>
<evidence type="ECO:0000256" key="2">
    <source>
        <dbReference type="ARBA" id="ARBA00012166"/>
    </source>
</evidence>
<dbReference type="GO" id="GO:0120048">
    <property type="term" value="F:U6 snRNA (adenine-(43)-N(6))-methyltransferase activity"/>
    <property type="evidence" value="ECO:0007669"/>
    <property type="project" value="UniProtKB-EC"/>
</dbReference>
<keyword evidence="3 7" id="KW-0489">Methyltransferase</keyword>
<evidence type="ECO:0000256" key="5">
    <source>
        <dbReference type="ARBA" id="ARBA00022691"/>
    </source>
</evidence>
<dbReference type="EC" id="2.1.1.346" evidence="2"/>
<dbReference type="InterPro" id="IPR017182">
    <property type="entry name" value="METTL16/PsiM"/>
</dbReference>
<feature type="non-terminal residue" evidence="7">
    <location>
        <position position="261"/>
    </location>
</feature>
<keyword evidence="4 7" id="KW-0808">Transferase</keyword>
<reference evidence="7 8" key="1">
    <citation type="submission" date="2015-09" db="EMBL/GenBank/DDBJ databases">
        <title>Draft genome of the scarab beetle Oryctes borbonicus.</title>
        <authorList>
            <person name="Meyer J.M."/>
            <person name="Markov G.V."/>
            <person name="Baskaran P."/>
            <person name="Herrmann M."/>
            <person name="Sommer R.J."/>
            <person name="Roedelsperger C."/>
        </authorList>
    </citation>
    <scope>NUCLEOTIDE SEQUENCE [LARGE SCALE GENOMIC DNA]</scope>
    <source>
        <strain evidence="7">OB123</strain>
        <tissue evidence="7">Whole animal</tissue>
    </source>
</reference>
<proteinExistence type="inferred from homology"/>
<organism evidence="7 8">
    <name type="scientific">Oryctes borbonicus</name>
    <dbReference type="NCBI Taxonomy" id="1629725"/>
    <lineage>
        <taxon>Eukaryota</taxon>
        <taxon>Metazoa</taxon>
        <taxon>Ecdysozoa</taxon>
        <taxon>Arthropoda</taxon>
        <taxon>Hexapoda</taxon>
        <taxon>Insecta</taxon>
        <taxon>Pterygota</taxon>
        <taxon>Neoptera</taxon>
        <taxon>Endopterygota</taxon>
        <taxon>Coleoptera</taxon>
        <taxon>Polyphaga</taxon>
        <taxon>Scarabaeiformia</taxon>
        <taxon>Scarabaeidae</taxon>
        <taxon>Dynastinae</taxon>
        <taxon>Oryctes</taxon>
    </lineage>
</organism>
<dbReference type="InterPro" id="IPR029063">
    <property type="entry name" value="SAM-dependent_MTases_sf"/>
</dbReference>
<evidence type="ECO:0000256" key="6">
    <source>
        <dbReference type="PIRSR" id="PIRSR037350-1"/>
    </source>
</evidence>
<dbReference type="PANTHER" id="PTHR13393">
    <property type="entry name" value="SAM-DEPENDENT METHYLTRANSFERASE"/>
    <property type="match status" value="1"/>
</dbReference>
<dbReference type="PIRSF" id="PIRSF037350">
    <property type="entry name" value="Mtase_ZK1128_prd"/>
    <property type="match status" value="1"/>
</dbReference>
<gene>
    <name evidence="7" type="ORF">AMK59_8413</name>
</gene>
<comment type="caution">
    <text evidence="7">The sequence shown here is derived from an EMBL/GenBank/DDBJ whole genome shotgun (WGS) entry which is preliminary data.</text>
</comment>
<evidence type="ECO:0000313" key="7">
    <source>
        <dbReference type="EMBL" id="KRT80204.1"/>
    </source>
</evidence>
<comment type="similarity">
    <text evidence="1">Belongs to the methyltransferase superfamily. METTL16/RlmF family.</text>
</comment>
<keyword evidence="5 6" id="KW-0949">S-adenosyl-L-methionine</keyword>
<dbReference type="SUPFAM" id="SSF53335">
    <property type="entry name" value="S-adenosyl-L-methionine-dependent methyltransferases"/>
    <property type="match status" value="1"/>
</dbReference>
<accession>A0A0T6AYL5</accession>
<dbReference type="InterPro" id="IPR010286">
    <property type="entry name" value="METTL16/RlmF"/>
</dbReference>
<evidence type="ECO:0000313" key="8">
    <source>
        <dbReference type="Proteomes" id="UP000051574"/>
    </source>
</evidence>
<keyword evidence="8" id="KW-1185">Reference proteome</keyword>
<dbReference type="EMBL" id="LJIG01022508">
    <property type="protein sequence ID" value="KRT80204.1"/>
    <property type="molecule type" value="Genomic_DNA"/>
</dbReference>
<evidence type="ECO:0000256" key="3">
    <source>
        <dbReference type="ARBA" id="ARBA00022603"/>
    </source>
</evidence>
<dbReference type="Gene3D" id="3.40.50.150">
    <property type="entry name" value="Vaccinia Virus protein VP39"/>
    <property type="match status" value="1"/>
</dbReference>
<dbReference type="GO" id="GO:0070475">
    <property type="term" value="P:rRNA base methylation"/>
    <property type="evidence" value="ECO:0007669"/>
    <property type="project" value="TreeGrafter"/>
</dbReference>
<feature type="binding site" evidence="6">
    <location>
        <position position="174"/>
    </location>
    <ligand>
        <name>S-adenosyl-L-methionine</name>
        <dbReference type="ChEBI" id="CHEBI:59789"/>
    </ligand>
</feature>
<dbReference type="PANTHER" id="PTHR13393:SF0">
    <property type="entry name" value="RNA N6-ADENOSINE-METHYLTRANSFERASE METTL16"/>
    <property type="match status" value="1"/>
</dbReference>
<feature type="binding site" evidence="6">
    <location>
        <position position="75"/>
    </location>
    <ligand>
        <name>S-adenosyl-L-methionine</name>
        <dbReference type="ChEBI" id="CHEBI:59789"/>
    </ligand>
</feature>
<protein>
    <recommendedName>
        <fullName evidence="2">U6 snRNA m(6)A methyltransferase</fullName>
        <ecNumber evidence="2">2.1.1.346</ecNumber>
    </recommendedName>
</protein>
<dbReference type="Pfam" id="PF05971">
    <property type="entry name" value="Methyltransf_10"/>
    <property type="match status" value="1"/>
</dbReference>